<accession>A0A4R6WLI2</accession>
<comment type="caution">
    <text evidence="1">The sequence shown here is derived from an EMBL/GenBank/DDBJ whole genome shotgun (WGS) entry which is preliminary data.</text>
</comment>
<evidence type="ECO:0000313" key="2">
    <source>
        <dbReference type="Proteomes" id="UP000295292"/>
    </source>
</evidence>
<proteinExistence type="predicted"/>
<protein>
    <submittedName>
        <fullName evidence="1">Uncharacterized protein</fullName>
    </submittedName>
</protein>
<sequence>MQFENVSKALLKELLSKGYNILTSNNMLSSDIVYWYPEKVEDVQQYIETNANEEPTLLVIQDALENIREQDLVGLVFVS</sequence>
<dbReference type="AlphaFoldDB" id="A0A4R6WLI2"/>
<evidence type="ECO:0000313" key="1">
    <source>
        <dbReference type="EMBL" id="TDQ79602.1"/>
    </source>
</evidence>
<name>A0A4R6WLI2_9SPHI</name>
<gene>
    <name evidence="1" type="ORF">CLV99_1047</name>
</gene>
<organism evidence="1 2">
    <name type="scientific">Sphingobacterium yanglingense</name>
    <dbReference type="NCBI Taxonomy" id="1437280"/>
    <lineage>
        <taxon>Bacteria</taxon>
        <taxon>Pseudomonadati</taxon>
        <taxon>Bacteroidota</taxon>
        <taxon>Sphingobacteriia</taxon>
        <taxon>Sphingobacteriales</taxon>
        <taxon>Sphingobacteriaceae</taxon>
        <taxon>Sphingobacterium</taxon>
    </lineage>
</organism>
<keyword evidence="2" id="KW-1185">Reference proteome</keyword>
<reference evidence="1 2" key="1">
    <citation type="submission" date="2019-03" db="EMBL/GenBank/DDBJ databases">
        <title>Genomic Encyclopedia of Archaeal and Bacterial Type Strains, Phase II (KMG-II): from individual species to whole genera.</title>
        <authorList>
            <person name="Goeker M."/>
        </authorList>
    </citation>
    <scope>NUCLEOTIDE SEQUENCE [LARGE SCALE GENOMIC DNA]</scope>
    <source>
        <strain evidence="1 2">DSM 28353</strain>
    </source>
</reference>
<dbReference type="Proteomes" id="UP000295292">
    <property type="component" value="Unassembled WGS sequence"/>
</dbReference>
<dbReference type="RefSeq" id="WP_133583379.1">
    <property type="nucleotide sequence ID" value="NZ_SNYV01000011.1"/>
</dbReference>
<dbReference type="EMBL" id="SNYV01000011">
    <property type="protein sequence ID" value="TDQ79602.1"/>
    <property type="molecule type" value="Genomic_DNA"/>
</dbReference>
<dbReference type="OrthoDB" id="711011at2"/>